<accession>A0ACB8YGB4</accession>
<dbReference type="EMBL" id="CM042058">
    <property type="protein sequence ID" value="KAI3684146.1"/>
    <property type="molecule type" value="Genomic_DNA"/>
</dbReference>
<organism evidence="1 2">
    <name type="scientific">Arctium lappa</name>
    <name type="common">Greater burdock</name>
    <name type="synonym">Lappa major</name>
    <dbReference type="NCBI Taxonomy" id="4217"/>
    <lineage>
        <taxon>Eukaryota</taxon>
        <taxon>Viridiplantae</taxon>
        <taxon>Streptophyta</taxon>
        <taxon>Embryophyta</taxon>
        <taxon>Tracheophyta</taxon>
        <taxon>Spermatophyta</taxon>
        <taxon>Magnoliopsida</taxon>
        <taxon>eudicotyledons</taxon>
        <taxon>Gunneridae</taxon>
        <taxon>Pentapetalae</taxon>
        <taxon>asterids</taxon>
        <taxon>campanulids</taxon>
        <taxon>Asterales</taxon>
        <taxon>Asteraceae</taxon>
        <taxon>Carduoideae</taxon>
        <taxon>Cardueae</taxon>
        <taxon>Arctiinae</taxon>
        <taxon>Arctium</taxon>
    </lineage>
</organism>
<gene>
    <name evidence="1" type="ORF">L6452_33365</name>
</gene>
<comment type="caution">
    <text evidence="1">The sequence shown here is derived from an EMBL/GenBank/DDBJ whole genome shotgun (WGS) entry which is preliminary data.</text>
</comment>
<protein>
    <submittedName>
        <fullName evidence="1">Uncharacterized protein</fullName>
    </submittedName>
</protein>
<reference evidence="2" key="1">
    <citation type="journal article" date="2022" name="Mol. Ecol. Resour.">
        <title>The genomes of chicory, endive, great burdock and yacon provide insights into Asteraceae palaeo-polyploidization history and plant inulin production.</title>
        <authorList>
            <person name="Fan W."/>
            <person name="Wang S."/>
            <person name="Wang H."/>
            <person name="Wang A."/>
            <person name="Jiang F."/>
            <person name="Liu H."/>
            <person name="Zhao H."/>
            <person name="Xu D."/>
            <person name="Zhang Y."/>
        </authorList>
    </citation>
    <scope>NUCLEOTIDE SEQUENCE [LARGE SCALE GENOMIC DNA]</scope>
    <source>
        <strain evidence="2">cv. Niubang</strain>
    </source>
</reference>
<evidence type="ECO:0000313" key="2">
    <source>
        <dbReference type="Proteomes" id="UP001055879"/>
    </source>
</evidence>
<evidence type="ECO:0000313" key="1">
    <source>
        <dbReference type="EMBL" id="KAI3684146.1"/>
    </source>
</evidence>
<keyword evidence="2" id="KW-1185">Reference proteome</keyword>
<proteinExistence type="predicted"/>
<dbReference type="Proteomes" id="UP001055879">
    <property type="component" value="Linkage Group LG12"/>
</dbReference>
<sequence length="202" mass="23437">MEFTLSFLEGGWIEKEDEDGDREEDEDGVDLVDHMRGAQKEALLEDNIKKERMVGQVKTEHQKSSGMLQQMEIPVWKWEMITMDFVTKLPKTVKGHDAIWVIVDRLTNSAHFLPISEKYSLERLAQLYVNEIVSRHGVPLSIVSDRDTRFTSRFWASFQQEMGTRLNLSTAYHPQTDGQSERTTNIGGYVKSLHYRFLRELG</sequence>
<name>A0ACB8YGB4_ARCLA</name>
<reference evidence="1 2" key="2">
    <citation type="journal article" date="2022" name="Mol. Ecol. Resour.">
        <title>The genomes of chicory, endive, great burdock and yacon provide insights into Asteraceae paleo-polyploidization history and plant inulin production.</title>
        <authorList>
            <person name="Fan W."/>
            <person name="Wang S."/>
            <person name="Wang H."/>
            <person name="Wang A."/>
            <person name="Jiang F."/>
            <person name="Liu H."/>
            <person name="Zhao H."/>
            <person name="Xu D."/>
            <person name="Zhang Y."/>
        </authorList>
    </citation>
    <scope>NUCLEOTIDE SEQUENCE [LARGE SCALE GENOMIC DNA]</scope>
    <source>
        <strain evidence="2">cv. Niubang</strain>
    </source>
</reference>